<dbReference type="EMBL" id="CM002875">
    <property type="protein sequence ID" value="KFK29092.1"/>
    <property type="molecule type" value="Genomic_DNA"/>
</dbReference>
<keyword evidence="1" id="KW-0472">Membrane</keyword>
<dbReference type="SUPFAM" id="SSF51445">
    <property type="entry name" value="(Trans)glycosidases"/>
    <property type="match status" value="1"/>
</dbReference>
<name>A0A087GGU0_ARAAL</name>
<evidence type="ECO:0000256" key="1">
    <source>
        <dbReference type="SAM" id="Phobius"/>
    </source>
</evidence>
<dbReference type="AlphaFoldDB" id="A0A087GGU0"/>
<dbReference type="eggNOG" id="KOG2366">
    <property type="taxonomic scope" value="Eukaryota"/>
</dbReference>
<keyword evidence="1" id="KW-0812">Transmembrane</keyword>
<dbReference type="OrthoDB" id="1721701at2759"/>
<keyword evidence="3" id="KW-1185">Reference proteome</keyword>
<evidence type="ECO:0000313" key="3">
    <source>
        <dbReference type="Proteomes" id="UP000029120"/>
    </source>
</evidence>
<gene>
    <name evidence="2" type="ordered locus">AALP_Aa7g087800</name>
</gene>
<organism evidence="2 3">
    <name type="scientific">Arabis alpina</name>
    <name type="common">Alpine rock-cress</name>
    <dbReference type="NCBI Taxonomy" id="50452"/>
    <lineage>
        <taxon>Eukaryota</taxon>
        <taxon>Viridiplantae</taxon>
        <taxon>Streptophyta</taxon>
        <taxon>Embryophyta</taxon>
        <taxon>Tracheophyta</taxon>
        <taxon>Spermatophyta</taxon>
        <taxon>Magnoliopsida</taxon>
        <taxon>eudicotyledons</taxon>
        <taxon>Gunneridae</taxon>
        <taxon>Pentapetalae</taxon>
        <taxon>rosids</taxon>
        <taxon>malvids</taxon>
        <taxon>Brassicales</taxon>
        <taxon>Brassicaceae</taxon>
        <taxon>Arabideae</taxon>
        <taxon>Arabis</taxon>
    </lineage>
</organism>
<dbReference type="InterPro" id="IPR013785">
    <property type="entry name" value="Aldolase_TIM"/>
</dbReference>
<dbReference type="InterPro" id="IPR017853">
    <property type="entry name" value="GH"/>
</dbReference>
<evidence type="ECO:0000313" key="2">
    <source>
        <dbReference type="EMBL" id="KFK29092.1"/>
    </source>
</evidence>
<sequence length="198" mass="22915">MQHRTTKLFRWRFRFGIDRPLRIFSSSLSISLLSQVESSRSVKRVSDVEGDDSEIFRRHLFVNGLDVTPPMGWNSWNHFTCNIDEKVIKETGEFFNLGLRNSYILLSFVYLLRIANLICLKQLMLWLPLAFISSVTTMLTSVFIVLHNILKSLFVPHMIVGLRLLVTTREVLCQRSQLSLLVLNKDSIHVGIENSQSF</sequence>
<accession>A0A087GGU0</accession>
<dbReference type="Gene3D" id="3.20.20.70">
    <property type="entry name" value="Aldolase class I"/>
    <property type="match status" value="1"/>
</dbReference>
<evidence type="ECO:0008006" key="4">
    <source>
        <dbReference type="Google" id="ProtNLM"/>
    </source>
</evidence>
<proteinExistence type="predicted"/>
<protein>
    <recommendedName>
        <fullName evidence="4">Alpha-galactosidase</fullName>
    </recommendedName>
</protein>
<dbReference type="Gramene" id="KFK29092">
    <property type="protein sequence ID" value="KFK29092"/>
    <property type="gene ID" value="AALP_AA7G087800"/>
</dbReference>
<dbReference type="Proteomes" id="UP000029120">
    <property type="component" value="Chromosome 7"/>
</dbReference>
<feature type="transmembrane region" description="Helical" evidence="1">
    <location>
        <begin position="127"/>
        <end position="150"/>
    </location>
</feature>
<reference evidence="3" key="1">
    <citation type="journal article" date="2015" name="Nat. Plants">
        <title>Genome expansion of Arabis alpina linked with retrotransposition and reduced symmetric DNA methylation.</title>
        <authorList>
            <person name="Willing E.M."/>
            <person name="Rawat V."/>
            <person name="Mandakova T."/>
            <person name="Maumus F."/>
            <person name="James G.V."/>
            <person name="Nordstroem K.J."/>
            <person name="Becker C."/>
            <person name="Warthmann N."/>
            <person name="Chica C."/>
            <person name="Szarzynska B."/>
            <person name="Zytnicki M."/>
            <person name="Albani M.C."/>
            <person name="Kiefer C."/>
            <person name="Bergonzi S."/>
            <person name="Castaings L."/>
            <person name="Mateos J.L."/>
            <person name="Berns M.C."/>
            <person name="Bujdoso N."/>
            <person name="Piofczyk T."/>
            <person name="de Lorenzo L."/>
            <person name="Barrero-Sicilia C."/>
            <person name="Mateos I."/>
            <person name="Piednoel M."/>
            <person name="Hagmann J."/>
            <person name="Chen-Min-Tao R."/>
            <person name="Iglesias-Fernandez R."/>
            <person name="Schuster S.C."/>
            <person name="Alonso-Blanco C."/>
            <person name="Roudier F."/>
            <person name="Carbonero P."/>
            <person name="Paz-Ares J."/>
            <person name="Davis S.J."/>
            <person name="Pecinka A."/>
            <person name="Quesneville H."/>
            <person name="Colot V."/>
            <person name="Lysak M.A."/>
            <person name="Weigel D."/>
            <person name="Coupland G."/>
            <person name="Schneeberger K."/>
        </authorList>
    </citation>
    <scope>NUCLEOTIDE SEQUENCE [LARGE SCALE GENOMIC DNA]</scope>
    <source>
        <strain evidence="3">cv. Pajares</strain>
    </source>
</reference>
<keyword evidence="1" id="KW-1133">Transmembrane helix</keyword>